<dbReference type="OrthoDB" id="9807600at2"/>
<feature type="chain" id="PRO_5009935732" description="Phosphoribosyl-AMP cyclohydrolase" evidence="1">
    <location>
        <begin position="25"/>
        <end position="191"/>
    </location>
</feature>
<evidence type="ECO:0000256" key="1">
    <source>
        <dbReference type="SAM" id="SignalP"/>
    </source>
</evidence>
<gene>
    <name evidence="2" type="ORF">SAMN02745824_2043</name>
</gene>
<evidence type="ECO:0008006" key="4">
    <source>
        <dbReference type="Google" id="ProtNLM"/>
    </source>
</evidence>
<dbReference type="STRING" id="1123272.SAMN02745824_2043"/>
<dbReference type="SUPFAM" id="SSF54427">
    <property type="entry name" value="NTF2-like"/>
    <property type="match status" value="1"/>
</dbReference>
<keyword evidence="3" id="KW-1185">Reference proteome</keyword>
<dbReference type="RefSeq" id="WP_074205141.1">
    <property type="nucleotide sequence ID" value="NZ_FSQW01000002.1"/>
</dbReference>
<dbReference type="PIRSF" id="PIRSF028288">
    <property type="entry name" value="UCP028288"/>
    <property type="match status" value="1"/>
</dbReference>
<dbReference type="InterPro" id="IPR032710">
    <property type="entry name" value="NTF2-like_dom_sf"/>
</dbReference>
<dbReference type="EMBL" id="FSQW01000002">
    <property type="protein sequence ID" value="SIN85390.1"/>
    <property type="molecule type" value="Genomic_DNA"/>
</dbReference>
<feature type="signal peptide" evidence="1">
    <location>
        <begin position="1"/>
        <end position="24"/>
    </location>
</feature>
<keyword evidence="1" id="KW-0732">Signal</keyword>
<evidence type="ECO:0000313" key="2">
    <source>
        <dbReference type="EMBL" id="SIN85390.1"/>
    </source>
</evidence>
<dbReference type="Gene3D" id="3.10.450.50">
    <property type="match status" value="1"/>
</dbReference>
<dbReference type="InterPro" id="IPR016878">
    <property type="entry name" value="MICAH-like"/>
</dbReference>
<protein>
    <recommendedName>
        <fullName evidence="4">Phosphoribosyl-AMP cyclohydrolase</fullName>
    </recommendedName>
</protein>
<name>A0A1N6EQY4_9SPHN</name>
<organism evidence="2 3">
    <name type="scientific">Parasphingorhabdus marina DSM 22363</name>
    <dbReference type="NCBI Taxonomy" id="1123272"/>
    <lineage>
        <taxon>Bacteria</taxon>
        <taxon>Pseudomonadati</taxon>
        <taxon>Pseudomonadota</taxon>
        <taxon>Alphaproteobacteria</taxon>
        <taxon>Sphingomonadales</taxon>
        <taxon>Sphingomonadaceae</taxon>
        <taxon>Parasphingorhabdus</taxon>
    </lineage>
</organism>
<proteinExistence type="predicted"/>
<dbReference type="Proteomes" id="UP000185192">
    <property type="component" value="Unassembled WGS sequence"/>
</dbReference>
<dbReference type="AlphaFoldDB" id="A0A1N6EQY4"/>
<accession>A0A1N6EQY4</accession>
<reference evidence="3" key="1">
    <citation type="submission" date="2016-11" db="EMBL/GenBank/DDBJ databases">
        <authorList>
            <person name="Varghese N."/>
            <person name="Submissions S."/>
        </authorList>
    </citation>
    <scope>NUCLEOTIDE SEQUENCE [LARGE SCALE GENOMIC DNA]</scope>
    <source>
        <strain evidence="3">DSM 22363</strain>
    </source>
</reference>
<dbReference type="PROSITE" id="PS51257">
    <property type="entry name" value="PROKAR_LIPOPROTEIN"/>
    <property type="match status" value="1"/>
</dbReference>
<evidence type="ECO:0000313" key="3">
    <source>
        <dbReference type="Proteomes" id="UP000185192"/>
    </source>
</evidence>
<sequence>MKKFAILLAAAPLALVACTSDATADASDAQGTEAADAAAPITAEEVAAAQQAWGEGIVTIGKAFTDEGDFKAAADEHIKKFYAYGDGATVLFKPTLAAEDQFRGSFEEAMSYFIGTEGSEDSGFAIKPWTAVRWENEGTIVDGDSAMAMGNYYFTDTDGNDTKVEYSFGYVRGADGDLKINLHHSSVPFGG</sequence>